<dbReference type="Gramene" id="PRQ35947">
    <property type="protein sequence ID" value="PRQ35947"/>
    <property type="gene ID" value="RchiOBHm_Chr4g0386071"/>
</dbReference>
<evidence type="ECO:0000313" key="3">
    <source>
        <dbReference type="EMBL" id="PRQ60775.1"/>
    </source>
</evidence>
<evidence type="ECO:0000313" key="1">
    <source>
        <dbReference type="EMBL" id="PRQ35947.1"/>
    </source>
</evidence>
<dbReference type="EMBL" id="PDCK01000040">
    <property type="protein sequence ID" value="PRQ47939.1"/>
    <property type="molecule type" value="Genomic_DNA"/>
</dbReference>
<dbReference type="Gramene" id="PRQ60775">
    <property type="protein sequence ID" value="PRQ60775"/>
    <property type="gene ID" value="RchiOBHm_Chr0c44g0503621"/>
</dbReference>
<dbReference type="Gramene" id="PRQ47939">
    <property type="protein sequence ID" value="PRQ47939"/>
    <property type="gene ID" value="RchiOBHm_Chr2g0105171"/>
</dbReference>
<dbReference type="EMBL" id="PDCK01000042">
    <property type="protein sequence ID" value="PRQ35947.1"/>
    <property type="molecule type" value="Genomic_DNA"/>
</dbReference>
<evidence type="ECO:0000313" key="4">
    <source>
        <dbReference type="Proteomes" id="UP000238479"/>
    </source>
</evidence>
<dbReference type="Proteomes" id="UP000238479">
    <property type="component" value="Chromosome 2"/>
</dbReference>
<dbReference type="Proteomes" id="UP000238479">
    <property type="component" value="Chromosome 4"/>
</dbReference>
<protein>
    <submittedName>
        <fullName evidence="1">Uncharacterized protein</fullName>
    </submittedName>
</protein>
<dbReference type="AlphaFoldDB" id="A0A2P6QP59"/>
<organism evidence="1 4">
    <name type="scientific">Rosa chinensis</name>
    <name type="common">China rose</name>
    <dbReference type="NCBI Taxonomy" id="74649"/>
    <lineage>
        <taxon>Eukaryota</taxon>
        <taxon>Viridiplantae</taxon>
        <taxon>Streptophyta</taxon>
        <taxon>Embryophyta</taxon>
        <taxon>Tracheophyta</taxon>
        <taxon>Spermatophyta</taxon>
        <taxon>Magnoliopsida</taxon>
        <taxon>eudicotyledons</taxon>
        <taxon>Gunneridae</taxon>
        <taxon>Pentapetalae</taxon>
        <taxon>rosids</taxon>
        <taxon>fabids</taxon>
        <taxon>Rosales</taxon>
        <taxon>Rosaceae</taxon>
        <taxon>Rosoideae</taxon>
        <taxon>Rosoideae incertae sedis</taxon>
        <taxon>Rosa</taxon>
    </lineage>
</organism>
<proteinExistence type="predicted"/>
<evidence type="ECO:0000313" key="2">
    <source>
        <dbReference type="EMBL" id="PRQ47939.1"/>
    </source>
</evidence>
<sequence length="47" mass="5210">MQQKVYVQGGKKEEVKNDASTDGFVFVTSLANSIDRVWFSSNGTEPN</sequence>
<accession>A0A2P6QP59</accession>
<keyword evidence="4" id="KW-1185">Reference proteome</keyword>
<reference evidence="1 4" key="1">
    <citation type="journal article" date="2018" name="Nat. Genet.">
        <title>The Rosa genome provides new insights in the design of modern roses.</title>
        <authorList>
            <person name="Bendahmane M."/>
        </authorList>
    </citation>
    <scope>NUCLEOTIDE SEQUENCE [LARGE SCALE GENOMIC DNA]</scope>
    <source>
        <strain evidence="4">cv. Old Blush</strain>
    </source>
</reference>
<comment type="caution">
    <text evidence="1">The sequence shown here is derived from an EMBL/GenBank/DDBJ whole genome shotgun (WGS) entry which is preliminary data.</text>
</comment>
<gene>
    <name evidence="3" type="ORF">RchiOBHm_Chr0c44g0503621</name>
    <name evidence="2" type="ORF">RchiOBHm_Chr2g0105171</name>
    <name evidence="1" type="ORF">RchiOBHm_Chr4g0386071</name>
</gene>
<name>A0A2P6QP59_ROSCH</name>
<dbReference type="EMBL" id="PDCK01000037">
    <property type="protein sequence ID" value="PRQ60775.1"/>
    <property type="molecule type" value="Genomic_DNA"/>
</dbReference>